<feature type="signal peptide" evidence="1">
    <location>
        <begin position="1"/>
        <end position="27"/>
    </location>
</feature>
<reference evidence="2 5" key="3">
    <citation type="submission" date="2019-06" db="EMBL/GenBank/DDBJ databases">
        <title>Whole genome shotgun sequence of Brevibacillus reuszeri NBRC 15719.</title>
        <authorList>
            <person name="Hosoyama A."/>
            <person name="Uohara A."/>
            <person name="Ohji S."/>
            <person name="Ichikawa N."/>
        </authorList>
    </citation>
    <scope>NUCLEOTIDE SEQUENCE [LARGE SCALE GENOMIC DNA]</scope>
    <source>
        <strain evidence="2 5">NBRC 15719</strain>
    </source>
</reference>
<dbReference type="EMBL" id="LGIQ01000011">
    <property type="protein sequence ID" value="KNB69405.1"/>
    <property type="molecule type" value="Genomic_DNA"/>
</dbReference>
<organism evidence="3 4">
    <name type="scientific">Brevibacillus reuszeri</name>
    <dbReference type="NCBI Taxonomy" id="54915"/>
    <lineage>
        <taxon>Bacteria</taxon>
        <taxon>Bacillati</taxon>
        <taxon>Bacillota</taxon>
        <taxon>Bacilli</taxon>
        <taxon>Bacillales</taxon>
        <taxon>Paenibacillaceae</taxon>
        <taxon>Brevibacillus</taxon>
    </lineage>
</organism>
<dbReference type="EMBL" id="BJON01000018">
    <property type="protein sequence ID" value="GED70831.1"/>
    <property type="molecule type" value="Genomic_DNA"/>
</dbReference>
<reference evidence="4" key="1">
    <citation type="submission" date="2015-07" db="EMBL/GenBank/DDBJ databases">
        <title>Genome sequencing project for genomic taxonomy and phylogenomics of Bacillus-like bacteria.</title>
        <authorList>
            <person name="Liu B."/>
            <person name="Wang J."/>
            <person name="Zhu Y."/>
            <person name="Liu G."/>
            <person name="Chen Q."/>
            <person name="Chen Z."/>
            <person name="Lan J."/>
            <person name="Che J."/>
            <person name="Ge C."/>
            <person name="Shi H."/>
            <person name="Pan Z."/>
            <person name="Liu X."/>
        </authorList>
    </citation>
    <scope>NUCLEOTIDE SEQUENCE [LARGE SCALE GENOMIC DNA]</scope>
    <source>
        <strain evidence="4">DSM 9887</strain>
    </source>
</reference>
<accession>A0A0K9YML2</accession>
<dbReference type="Proteomes" id="UP000319578">
    <property type="component" value="Unassembled WGS sequence"/>
</dbReference>
<dbReference type="PATRIC" id="fig|54915.3.peg.4426"/>
<feature type="chain" id="PRO_5005533572" evidence="1">
    <location>
        <begin position="28"/>
        <end position="139"/>
    </location>
</feature>
<comment type="caution">
    <text evidence="3">The sequence shown here is derived from an EMBL/GenBank/DDBJ whole genome shotgun (WGS) entry which is preliminary data.</text>
</comment>
<keyword evidence="5" id="KW-1185">Reference proteome</keyword>
<evidence type="ECO:0000313" key="4">
    <source>
        <dbReference type="Proteomes" id="UP000036834"/>
    </source>
</evidence>
<evidence type="ECO:0000313" key="2">
    <source>
        <dbReference type="EMBL" id="GED70831.1"/>
    </source>
</evidence>
<sequence>MKKQLARITALSTALCALTLSTSISFAADDSSISPLSDGQDFDIALYNSKITDVTGKSAYLWAYTEGEGRDLTKVRVESRFYVNGSLVDSDTANGTSYASVDYNASAKQLMGVEIRSIHYAYNKIGDAEKRSSNAVWPK</sequence>
<dbReference type="RefSeq" id="WP_049741413.1">
    <property type="nucleotide sequence ID" value="NZ_BJON01000018.1"/>
</dbReference>
<proteinExistence type="predicted"/>
<dbReference type="AlphaFoldDB" id="A0A0K9YML2"/>
<protein>
    <submittedName>
        <fullName evidence="3">Uncharacterized protein</fullName>
    </submittedName>
</protein>
<reference evidence="3" key="2">
    <citation type="submission" date="2015-07" db="EMBL/GenBank/DDBJ databases">
        <title>MeaNS - Measles Nucleotide Surveillance Program.</title>
        <authorList>
            <person name="Tran T."/>
            <person name="Druce J."/>
        </authorList>
    </citation>
    <scope>NUCLEOTIDE SEQUENCE</scope>
    <source>
        <strain evidence="3">DSM 9887</strain>
    </source>
</reference>
<evidence type="ECO:0000313" key="5">
    <source>
        <dbReference type="Proteomes" id="UP000319578"/>
    </source>
</evidence>
<evidence type="ECO:0000256" key="1">
    <source>
        <dbReference type="SAM" id="SignalP"/>
    </source>
</evidence>
<keyword evidence="1" id="KW-0732">Signal</keyword>
<gene>
    <name evidence="3" type="ORF">ADS79_26280</name>
    <name evidence="2" type="ORF">BRE01_45330</name>
</gene>
<dbReference type="Proteomes" id="UP000036834">
    <property type="component" value="Unassembled WGS sequence"/>
</dbReference>
<evidence type="ECO:0000313" key="3">
    <source>
        <dbReference type="EMBL" id="KNB69405.1"/>
    </source>
</evidence>
<dbReference type="OrthoDB" id="2476464at2"/>
<name>A0A0K9YML2_9BACL</name>